<dbReference type="AlphaFoldDB" id="A0A4P9W6D8"/>
<protein>
    <submittedName>
        <fullName evidence="2">Uncharacterized protein</fullName>
    </submittedName>
</protein>
<dbReference type="EMBL" id="KZ998845">
    <property type="protein sequence ID" value="RKO85686.1"/>
    <property type="molecule type" value="Genomic_DNA"/>
</dbReference>
<evidence type="ECO:0000256" key="1">
    <source>
        <dbReference type="SAM" id="MobiDB-lite"/>
    </source>
</evidence>
<name>A0A4P9W6D8_9FUNG</name>
<accession>A0A4P9W6D8</accession>
<gene>
    <name evidence="2" type="ORF">BDK51DRAFT_47726</name>
</gene>
<keyword evidence="3" id="KW-1185">Reference proteome</keyword>
<proteinExistence type="predicted"/>
<sequence>MVDQPRMARGRSAGFGEKPVTRISPCSCRSRRVPRPTYHSAGHSASEYRNGAGEIGDGPVAGSSVGAKEEAGAHFNFWSSRLKNVEGTLQSEVSTTLDPASLLPAGERMARNAVYAIFMMDWRTGKSEAPVDPGWGGDGSAVDRGCGGGHPADDLGYHVDLPSNDPGEDVCGDVSDAQRLEQVSRPIVVPPFPEVFSSSTFSM</sequence>
<organism evidence="2 3">
    <name type="scientific">Blyttiomyces helicus</name>
    <dbReference type="NCBI Taxonomy" id="388810"/>
    <lineage>
        <taxon>Eukaryota</taxon>
        <taxon>Fungi</taxon>
        <taxon>Fungi incertae sedis</taxon>
        <taxon>Chytridiomycota</taxon>
        <taxon>Chytridiomycota incertae sedis</taxon>
        <taxon>Chytridiomycetes</taxon>
        <taxon>Chytridiomycetes incertae sedis</taxon>
        <taxon>Blyttiomyces</taxon>
    </lineage>
</organism>
<dbReference type="Proteomes" id="UP000269721">
    <property type="component" value="Unassembled WGS sequence"/>
</dbReference>
<reference evidence="3" key="1">
    <citation type="journal article" date="2018" name="Nat. Microbiol.">
        <title>Leveraging single-cell genomics to expand the fungal tree of life.</title>
        <authorList>
            <person name="Ahrendt S.R."/>
            <person name="Quandt C.A."/>
            <person name="Ciobanu D."/>
            <person name="Clum A."/>
            <person name="Salamov A."/>
            <person name="Andreopoulos B."/>
            <person name="Cheng J.F."/>
            <person name="Woyke T."/>
            <person name="Pelin A."/>
            <person name="Henrissat B."/>
            <person name="Reynolds N.K."/>
            <person name="Benny G.L."/>
            <person name="Smith M.E."/>
            <person name="James T.Y."/>
            <person name="Grigoriev I.V."/>
        </authorList>
    </citation>
    <scope>NUCLEOTIDE SEQUENCE [LARGE SCALE GENOMIC DNA]</scope>
</reference>
<evidence type="ECO:0000313" key="2">
    <source>
        <dbReference type="EMBL" id="RKO85686.1"/>
    </source>
</evidence>
<feature type="region of interest" description="Disordered" evidence="1">
    <location>
        <begin position="1"/>
        <end position="45"/>
    </location>
</feature>
<evidence type="ECO:0000313" key="3">
    <source>
        <dbReference type="Proteomes" id="UP000269721"/>
    </source>
</evidence>